<feature type="domain" description="TonB C-terminal" evidence="1">
    <location>
        <begin position="143"/>
        <end position="201"/>
    </location>
</feature>
<sequence length="204" mass="21613">MPLAPILLILAQASGPVATPLVLPTTQDYALVALPPASTGAATVRITRRTGSDQLDCTPSAIVGGTAVAVASCRLAMMKMGWMAAVKDRNGQDGTIPVVRLFWEPAPSTFQGDMGGATPIALDGKAPIASDPDKAATALQSDYTVRLDATGHPRSCRITQSSGTRRYDDTACLVAMGQRYLPALDDQGRPRETEVKSWVRFTDR</sequence>
<evidence type="ECO:0000313" key="3">
    <source>
        <dbReference type="Proteomes" id="UP000280708"/>
    </source>
</evidence>
<dbReference type="AlphaFoldDB" id="A0A085JZS4"/>
<protein>
    <recommendedName>
        <fullName evidence="1">TonB C-terminal domain-containing protein</fullName>
    </recommendedName>
</protein>
<proteinExistence type="predicted"/>
<reference evidence="2 3" key="1">
    <citation type="submission" date="2018-10" db="EMBL/GenBank/DDBJ databases">
        <title>Characterization and genome analysis of a novel bacterium Sphingobium yanoikuyae SJTF8 capable of degrading PAHs.</title>
        <authorList>
            <person name="Yin C."/>
            <person name="Xiong W."/>
            <person name="Liang R."/>
        </authorList>
    </citation>
    <scope>NUCLEOTIDE SEQUENCE [LARGE SCALE GENOMIC DNA]</scope>
    <source>
        <strain evidence="2 3">SJTF8</strain>
    </source>
</reference>
<dbReference type="Proteomes" id="UP000280708">
    <property type="component" value="Chromosome"/>
</dbReference>
<dbReference type="Gene3D" id="3.30.1150.10">
    <property type="match status" value="1"/>
</dbReference>
<dbReference type="GO" id="GO:0055085">
    <property type="term" value="P:transmembrane transport"/>
    <property type="evidence" value="ECO:0007669"/>
    <property type="project" value="InterPro"/>
</dbReference>
<evidence type="ECO:0000259" key="1">
    <source>
        <dbReference type="Pfam" id="PF03544"/>
    </source>
</evidence>
<accession>A0A085JZS4</accession>
<gene>
    <name evidence="2" type="ORF">EBF16_14120</name>
</gene>
<dbReference type="InterPro" id="IPR037682">
    <property type="entry name" value="TonB_C"/>
</dbReference>
<dbReference type="EMBL" id="CP033230">
    <property type="protein sequence ID" value="AYO77911.1"/>
    <property type="molecule type" value="Genomic_DNA"/>
</dbReference>
<dbReference type="RefSeq" id="WP_037512467.1">
    <property type="nucleotide sequence ID" value="NZ_CAIGKD010000023.1"/>
</dbReference>
<dbReference type="SUPFAM" id="SSF74653">
    <property type="entry name" value="TolA/TonB C-terminal domain"/>
    <property type="match status" value="1"/>
</dbReference>
<organism evidence="2 3">
    <name type="scientific">Sphingobium yanoikuyae</name>
    <name type="common">Sphingomonas yanoikuyae</name>
    <dbReference type="NCBI Taxonomy" id="13690"/>
    <lineage>
        <taxon>Bacteria</taxon>
        <taxon>Pseudomonadati</taxon>
        <taxon>Pseudomonadota</taxon>
        <taxon>Alphaproteobacteria</taxon>
        <taxon>Sphingomonadales</taxon>
        <taxon>Sphingomonadaceae</taxon>
        <taxon>Sphingobium</taxon>
    </lineage>
</organism>
<evidence type="ECO:0000313" key="2">
    <source>
        <dbReference type="EMBL" id="AYO77911.1"/>
    </source>
</evidence>
<dbReference type="Pfam" id="PF03544">
    <property type="entry name" value="TonB_C"/>
    <property type="match status" value="1"/>
</dbReference>
<name>A0A085JZS4_SPHYA</name>